<dbReference type="GO" id="GO:0016779">
    <property type="term" value="F:nucleotidyltransferase activity"/>
    <property type="evidence" value="ECO:0007669"/>
    <property type="project" value="UniProtKB-ARBA"/>
</dbReference>
<evidence type="ECO:0000259" key="3">
    <source>
        <dbReference type="Pfam" id="PF25087"/>
    </source>
</evidence>
<accession>A0A2N1PMR5</accession>
<organism evidence="4 5">
    <name type="scientific">Candidatus Wallbacteria bacterium HGW-Wallbacteria-1</name>
    <dbReference type="NCBI Taxonomy" id="2013854"/>
    <lineage>
        <taxon>Bacteria</taxon>
        <taxon>Candidatus Walliibacteriota</taxon>
    </lineage>
</organism>
<protein>
    <recommendedName>
        <fullName evidence="3">Mannose-1-phosphate guanyltransferase C-terminal domain-containing protein</fullName>
    </recommendedName>
</protein>
<dbReference type="Pfam" id="PF25087">
    <property type="entry name" value="GMPPB_C"/>
    <property type="match status" value="1"/>
</dbReference>
<dbReference type="GO" id="GO:0016746">
    <property type="term" value="F:acyltransferase activity"/>
    <property type="evidence" value="ECO:0007669"/>
    <property type="project" value="UniProtKB-KW"/>
</dbReference>
<dbReference type="InterPro" id="IPR056729">
    <property type="entry name" value="GMPPB_C"/>
</dbReference>
<dbReference type="PANTHER" id="PTHR43584">
    <property type="entry name" value="NUCLEOTIDYL TRANSFERASE"/>
    <property type="match status" value="1"/>
</dbReference>
<dbReference type="InterPro" id="IPR050065">
    <property type="entry name" value="GlmU-like"/>
</dbReference>
<evidence type="ECO:0000313" key="5">
    <source>
        <dbReference type="Proteomes" id="UP000233256"/>
    </source>
</evidence>
<comment type="caution">
    <text evidence="4">The sequence shown here is derived from an EMBL/GenBank/DDBJ whole genome shotgun (WGS) entry which is preliminary data.</text>
</comment>
<dbReference type="Proteomes" id="UP000233256">
    <property type="component" value="Unassembled WGS sequence"/>
</dbReference>
<dbReference type="InterPro" id="IPR011004">
    <property type="entry name" value="Trimer_LpxA-like_sf"/>
</dbReference>
<keyword evidence="2" id="KW-0012">Acyltransferase</keyword>
<evidence type="ECO:0000256" key="2">
    <source>
        <dbReference type="ARBA" id="ARBA00023315"/>
    </source>
</evidence>
<evidence type="ECO:0000256" key="1">
    <source>
        <dbReference type="ARBA" id="ARBA00022679"/>
    </source>
</evidence>
<dbReference type="AlphaFoldDB" id="A0A2N1PMR5"/>
<dbReference type="EMBL" id="PGXC01000014">
    <property type="protein sequence ID" value="PKK89628.1"/>
    <property type="molecule type" value="Genomic_DNA"/>
</dbReference>
<proteinExistence type="predicted"/>
<reference evidence="4 5" key="1">
    <citation type="journal article" date="2017" name="ISME J.">
        <title>Potential for microbial H2 and metal transformations associated with novel bacteria and archaea in deep terrestrial subsurface sediments.</title>
        <authorList>
            <person name="Hernsdorf A.W."/>
            <person name="Amano Y."/>
            <person name="Miyakawa K."/>
            <person name="Ise K."/>
            <person name="Suzuki Y."/>
            <person name="Anantharaman K."/>
            <person name="Probst A."/>
            <person name="Burstein D."/>
            <person name="Thomas B.C."/>
            <person name="Banfield J.F."/>
        </authorList>
    </citation>
    <scope>NUCLEOTIDE SEQUENCE [LARGE SCALE GENOMIC DNA]</scope>
    <source>
        <strain evidence="4">HGW-Wallbacteria-1</strain>
    </source>
</reference>
<gene>
    <name evidence="4" type="ORF">CVV64_13195</name>
</gene>
<feature type="domain" description="Mannose-1-phosphate guanyltransferase C-terminal" evidence="3">
    <location>
        <begin position="76"/>
        <end position="159"/>
    </location>
</feature>
<dbReference type="SUPFAM" id="SSF51161">
    <property type="entry name" value="Trimeric LpxA-like enzymes"/>
    <property type="match status" value="1"/>
</dbReference>
<dbReference type="Gene3D" id="2.160.10.10">
    <property type="entry name" value="Hexapeptide repeat proteins"/>
    <property type="match status" value="1"/>
</dbReference>
<dbReference type="CDD" id="cd05636">
    <property type="entry name" value="LbH_G1P_TT_C_like"/>
    <property type="match status" value="1"/>
</dbReference>
<sequence>MNQFSAENYFDLERFEHGDIFMGRENVWEVLGIIREYLRAHGTWGIHGKVHPTAVIENPDEVFIHPDAVVEACAFIKGPCIIGAGSEVRHCAYVRGNVIVGRNCVVGHTTEVKNAIFMDNAKAGHFAYVGDSILGNDVNLGAGTKLANLKVIDSPVTITYDDQIINTGLRKFGAILGDGVETGCNSVTMPGAIIGKSTVCYPNTTLKGVIGERSIVSPERKLRIRERRD</sequence>
<keyword evidence="1" id="KW-0808">Transferase</keyword>
<name>A0A2N1PMR5_9BACT</name>
<dbReference type="PANTHER" id="PTHR43584:SF8">
    <property type="entry name" value="N-ACETYLMURAMATE ALPHA-1-PHOSPHATE URIDYLYLTRANSFERASE"/>
    <property type="match status" value="1"/>
</dbReference>
<evidence type="ECO:0000313" key="4">
    <source>
        <dbReference type="EMBL" id="PKK89628.1"/>
    </source>
</evidence>